<reference evidence="3 4" key="2">
    <citation type="submission" date="2019-01" db="EMBL/GenBank/DDBJ databases">
        <title>The decoding of complex shrimp genome reveals the adaptation for benthos swimmer, frequently molting mechanism and breeding impact on genome.</title>
        <authorList>
            <person name="Sun Y."/>
            <person name="Gao Y."/>
            <person name="Yu Y."/>
        </authorList>
    </citation>
    <scope>NUCLEOTIDE SEQUENCE [LARGE SCALE GENOMIC DNA]</scope>
    <source>
        <tissue evidence="3">Muscle</tissue>
    </source>
</reference>
<protein>
    <submittedName>
        <fullName evidence="3">Vascular endothelial growth factor receptor</fullName>
    </submittedName>
</protein>
<dbReference type="PRINTS" id="PR00109">
    <property type="entry name" value="TYRKINASE"/>
</dbReference>
<keyword evidence="4" id="KW-1185">Reference proteome</keyword>
<gene>
    <name evidence="3" type="ORF">C7M84_022491</name>
</gene>
<proteinExistence type="predicted"/>
<dbReference type="InterPro" id="IPR050122">
    <property type="entry name" value="RTK"/>
</dbReference>
<dbReference type="GO" id="GO:0005524">
    <property type="term" value="F:ATP binding"/>
    <property type="evidence" value="ECO:0007669"/>
    <property type="project" value="InterPro"/>
</dbReference>
<reference evidence="3 4" key="1">
    <citation type="submission" date="2018-04" db="EMBL/GenBank/DDBJ databases">
        <authorList>
            <person name="Zhang X."/>
            <person name="Yuan J."/>
            <person name="Li F."/>
            <person name="Xiang J."/>
        </authorList>
    </citation>
    <scope>NUCLEOTIDE SEQUENCE [LARGE SCALE GENOMIC DNA]</scope>
    <source>
        <tissue evidence="3">Muscle</tissue>
    </source>
</reference>
<dbReference type="SMART" id="SM00219">
    <property type="entry name" value="TyrKc"/>
    <property type="match status" value="1"/>
</dbReference>
<dbReference type="InterPro" id="IPR020635">
    <property type="entry name" value="Tyr_kinase_cat_dom"/>
</dbReference>
<dbReference type="InterPro" id="IPR001245">
    <property type="entry name" value="Ser-Thr/Tyr_kinase_cat_dom"/>
</dbReference>
<dbReference type="InterPro" id="IPR000719">
    <property type="entry name" value="Prot_kinase_dom"/>
</dbReference>
<comment type="caution">
    <text evidence="3">The sequence shown here is derived from an EMBL/GenBank/DDBJ whole genome shotgun (WGS) entry which is preliminary data.</text>
</comment>
<dbReference type="Pfam" id="PF07714">
    <property type="entry name" value="PK_Tyr_Ser-Thr"/>
    <property type="match status" value="1"/>
</dbReference>
<feature type="region of interest" description="Disordered" evidence="1">
    <location>
        <begin position="77"/>
        <end position="114"/>
    </location>
</feature>
<evidence type="ECO:0000259" key="2">
    <source>
        <dbReference type="PROSITE" id="PS50011"/>
    </source>
</evidence>
<dbReference type="SUPFAM" id="SSF56112">
    <property type="entry name" value="Protein kinase-like (PK-like)"/>
    <property type="match status" value="1"/>
</dbReference>
<sequence>MATSSPSSASTHPSSCHQVDPQRDEIDLADLGQTPRSLPRDHPGPLSRSVSIRTGSAIAATSLATDISIGPRAVTPTTLRKQRTAHANGTAQVHNPTYRSVPTADGADEPDERERCQDSAGTVVTDLTASSSGQDYMKADSSQRARVGTRRARRASASLSIRVPLCVGRGRSLRACLTWRGGRSSTEILAARNLLLADENVVKISDFGLSRTCTGHLPEEKQCKGFCSQDLLPIKWMSVEAIRDCTFSVQSDIWAYGVTLWELFTLGSTPYPGVVVDVSFLDLIEGGYRMDKPKYATERIGTLACEHVSLGSVTQIQTWSWSYFKPQGEPPFSATLIWA</sequence>
<dbReference type="AlphaFoldDB" id="A0A3R7NDL5"/>
<dbReference type="EMBL" id="QCYY01000561">
    <property type="protein sequence ID" value="ROT84329.1"/>
    <property type="molecule type" value="Genomic_DNA"/>
</dbReference>
<dbReference type="PANTHER" id="PTHR24416">
    <property type="entry name" value="TYROSINE-PROTEIN KINASE RECEPTOR"/>
    <property type="match status" value="1"/>
</dbReference>
<dbReference type="OrthoDB" id="3256376at2759"/>
<keyword evidence="3" id="KW-0675">Receptor</keyword>
<feature type="compositionally biased region" description="Low complexity" evidence="1">
    <location>
        <begin position="1"/>
        <end position="15"/>
    </location>
</feature>
<dbReference type="GO" id="GO:0007169">
    <property type="term" value="P:cell surface receptor protein tyrosine kinase signaling pathway"/>
    <property type="evidence" value="ECO:0007669"/>
    <property type="project" value="TreeGrafter"/>
</dbReference>
<dbReference type="PROSITE" id="PS50011">
    <property type="entry name" value="PROTEIN_KINASE_DOM"/>
    <property type="match status" value="1"/>
</dbReference>
<dbReference type="InterPro" id="IPR011009">
    <property type="entry name" value="Kinase-like_dom_sf"/>
</dbReference>
<organism evidence="3 4">
    <name type="scientific">Penaeus vannamei</name>
    <name type="common">Whiteleg shrimp</name>
    <name type="synonym">Litopenaeus vannamei</name>
    <dbReference type="NCBI Taxonomy" id="6689"/>
    <lineage>
        <taxon>Eukaryota</taxon>
        <taxon>Metazoa</taxon>
        <taxon>Ecdysozoa</taxon>
        <taxon>Arthropoda</taxon>
        <taxon>Crustacea</taxon>
        <taxon>Multicrustacea</taxon>
        <taxon>Malacostraca</taxon>
        <taxon>Eumalacostraca</taxon>
        <taxon>Eucarida</taxon>
        <taxon>Decapoda</taxon>
        <taxon>Dendrobranchiata</taxon>
        <taxon>Penaeoidea</taxon>
        <taxon>Penaeidae</taxon>
        <taxon>Penaeus</taxon>
    </lineage>
</organism>
<dbReference type="PANTHER" id="PTHR24416:SF600">
    <property type="entry name" value="PDGF- AND VEGF-RECEPTOR RELATED, ISOFORM J"/>
    <property type="match status" value="1"/>
</dbReference>
<dbReference type="GO" id="GO:0004714">
    <property type="term" value="F:transmembrane receptor protein tyrosine kinase activity"/>
    <property type="evidence" value="ECO:0007669"/>
    <property type="project" value="TreeGrafter"/>
</dbReference>
<dbReference type="STRING" id="6689.A0A3R7NDL5"/>
<dbReference type="GO" id="GO:0005886">
    <property type="term" value="C:plasma membrane"/>
    <property type="evidence" value="ECO:0007669"/>
    <property type="project" value="TreeGrafter"/>
</dbReference>
<dbReference type="GO" id="GO:0043235">
    <property type="term" value="C:receptor complex"/>
    <property type="evidence" value="ECO:0007669"/>
    <property type="project" value="TreeGrafter"/>
</dbReference>
<evidence type="ECO:0000313" key="3">
    <source>
        <dbReference type="EMBL" id="ROT84329.1"/>
    </source>
</evidence>
<feature type="domain" description="Protein kinase" evidence="2">
    <location>
        <begin position="32"/>
        <end position="339"/>
    </location>
</feature>
<evidence type="ECO:0000313" key="4">
    <source>
        <dbReference type="Proteomes" id="UP000283509"/>
    </source>
</evidence>
<feature type="region of interest" description="Disordered" evidence="1">
    <location>
        <begin position="1"/>
        <end position="49"/>
    </location>
</feature>
<feature type="compositionally biased region" description="Polar residues" evidence="1">
    <location>
        <begin position="77"/>
        <end position="100"/>
    </location>
</feature>
<dbReference type="Gene3D" id="1.10.510.10">
    <property type="entry name" value="Transferase(Phosphotransferase) domain 1"/>
    <property type="match status" value="1"/>
</dbReference>
<name>A0A3R7NDL5_PENVA</name>
<accession>A0A3R7NDL5</accession>
<evidence type="ECO:0000256" key="1">
    <source>
        <dbReference type="SAM" id="MobiDB-lite"/>
    </source>
</evidence>
<dbReference type="Proteomes" id="UP000283509">
    <property type="component" value="Unassembled WGS sequence"/>
</dbReference>